<accession>A0A174DEU0</accession>
<dbReference type="EMBL" id="WCTJ01000015">
    <property type="protein sequence ID" value="KAB4253758.1"/>
    <property type="molecule type" value="Genomic_DNA"/>
</dbReference>
<dbReference type="Proteomes" id="UP000095766">
    <property type="component" value="Unassembled WGS sequence"/>
</dbReference>
<evidence type="ECO:0000313" key="6">
    <source>
        <dbReference type="Proteomes" id="UP000095766"/>
    </source>
</evidence>
<protein>
    <submittedName>
        <fullName evidence="5">Uncharacterized protein</fullName>
    </submittedName>
</protein>
<dbReference type="Proteomes" id="UP000487989">
    <property type="component" value="Unassembled WGS sequence"/>
</dbReference>
<reference evidence="1 6" key="1">
    <citation type="submission" date="2015-09" db="EMBL/GenBank/DDBJ databases">
        <authorList>
            <consortium name="Pathogen Informatics"/>
        </authorList>
    </citation>
    <scope>NUCLEOTIDE SEQUENCE [LARGE SCALE GENOMIC DNA]</scope>
    <source>
        <strain evidence="1 6">2789STDY5834898</strain>
    </source>
</reference>
<evidence type="ECO:0000313" key="1">
    <source>
        <dbReference type="EMBL" id="CUP41869.1"/>
    </source>
</evidence>
<reference evidence="7 8" key="2">
    <citation type="submission" date="2018-08" db="EMBL/GenBank/DDBJ databases">
        <title>A genome reference for cultivated species of the human gut microbiota.</title>
        <authorList>
            <person name="Zou Y."/>
            <person name="Xue W."/>
            <person name="Luo G."/>
        </authorList>
    </citation>
    <scope>NUCLEOTIDE SEQUENCE [LARGE SCALE GENOMIC DNA]</scope>
    <source>
        <strain evidence="5 8">AF17-20</strain>
        <strain evidence="4 7">TF09-22</strain>
    </source>
</reference>
<evidence type="ECO:0000313" key="9">
    <source>
        <dbReference type="Proteomes" id="UP000487221"/>
    </source>
</evidence>
<evidence type="ECO:0000313" key="7">
    <source>
        <dbReference type="Proteomes" id="UP000260874"/>
    </source>
</evidence>
<evidence type="ECO:0000313" key="2">
    <source>
        <dbReference type="EMBL" id="KAB4187035.1"/>
    </source>
</evidence>
<evidence type="ECO:0000313" key="8">
    <source>
        <dbReference type="Proteomes" id="UP000284022"/>
    </source>
</evidence>
<evidence type="ECO:0000313" key="3">
    <source>
        <dbReference type="EMBL" id="KAB4253758.1"/>
    </source>
</evidence>
<dbReference type="EMBL" id="WCTY01000004">
    <property type="protein sequence ID" value="KAB4187035.1"/>
    <property type="molecule type" value="Genomic_DNA"/>
</dbReference>
<evidence type="ECO:0000313" key="4">
    <source>
        <dbReference type="EMBL" id="RGK87662.1"/>
    </source>
</evidence>
<gene>
    <name evidence="5" type="ORF">DWW83_17740</name>
    <name evidence="4" type="ORF">DXC91_03610</name>
    <name evidence="1" type="ORF">ERS852510_01497</name>
    <name evidence="3" type="ORF">GAP48_10625</name>
    <name evidence="2" type="ORF">GAQ44_03045</name>
</gene>
<evidence type="ECO:0000313" key="10">
    <source>
        <dbReference type="Proteomes" id="UP000487989"/>
    </source>
</evidence>
<dbReference type="EMBL" id="CZAO01000006">
    <property type="protein sequence ID" value="CUP41869.1"/>
    <property type="molecule type" value="Genomic_DNA"/>
</dbReference>
<dbReference type="Proteomes" id="UP000487221">
    <property type="component" value="Unassembled WGS sequence"/>
</dbReference>
<dbReference type="Proteomes" id="UP000260874">
    <property type="component" value="Unassembled WGS sequence"/>
</dbReference>
<sequence length="98" mass="11533">MPLKSEKNACLFGSLFRNYLPLHPISELKALIISVFITIQGFDKTMFREEITVEGQSRIVLTKTVPHEICKMDFCCITNKFLDFFCRKRQTYRRFECG</sequence>
<reference evidence="9 10" key="3">
    <citation type="journal article" date="2019" name="Nat. Med.">
        <title>A library of human gut bacterial isolates paired with longitudinal multiomics data enables mechanistic microbiome research.</title>
        <authorList>
            <person name="Poyet M."/>
            <person name="Groussin M."/>
            <person name="Gibbons S.M."/>
            <person name="Avila-Pacheco J."/>
            <person name="Jiang X."/>
            <person name="Kearney S.M."/>
            <person name="Perrotta A.R."/>
            <person name="Berdy B."/>
            <person name="Zhao S."/>
            <person name="Lieberman T.D."/>
            <person name="Swanson P.K."/>
            <person name="Smith M."/>
            <person name="Roesemann S."/>
            <person name="Alexander J.E."/>
            <person name="Rich S.A."/>
            <person name="Livny J."/>
            <person name="Vlamakis H."/>
            <person name="Clish C."/>
            <person name="Bullock K."/>
            <person name="Deik A."/>
            <person name="Scott J."/>
            <person name="Pierce K.A."/>
            <person name="Xavier R.J."/>
            <person name="Alm E.J."/>
        </authorList>
    </citation>
    <scope>NUCLEOTIDE SEQUENCE [LARGE SCALE GENOMIC DNA]</scope>
    <source>
        <strain evidence="2 9">BIOML-A19</strain>
        <strain evidence="3 10">BIOML-A3</strain>
    </source>
</reference>
<dbReference type="Proteomes" id="UP000284022">
    <property type="component" value="Unassembled WGS sequence"/>
</dbReference>
<proteinExistence type="predicted"/>
<dbReference type="EMBL" id="QRXV01000022">
    <property type="protein sequence ID" value="RGU36122.1"/>
    <property type="molecule type" value="Genomic_DNA"/>
</dbReference>
<name>A0A174DEU0_BACUN</name>
<dbReference type="AlphaFoldDB" id="A0A174DEU0"/>
<evidence type="ECO:0000313" key="5">
    <source>
        <dbReference type="EMBL" id="RGU36122.1"/>
    </source>
</evidence>
<organism evidence="5 8">
    <name type="scientific">Bacteroides uniformis</name>
    <dbReference type="NCBI Taxonomy" id="820"/>
    <lineage>
        <taxon>Bacteria</taxon>
        <taxon>Pseudomonadati</taxon>
        <taxon>Bacteroidota</taxon>
        <taxon>Bacteroidia</taxon>
        <taxon>Bacteroidales</taxon>
        <taxon>Bacteroidaceae</taxon>
        <taxon>Bacteroides</taxon>
    </lineage>
</organism>
<dbReference type="EMBL" id="QSRB01000002">
    <property type="protein sequence ID" value="RGK87662.1"/>
    <property type="molecule type" value="Genomic_DNA"/>
</dbReference>